<evidence type="ECO:0000313" key="3">
    <source>
        <dbReference type="Proteomes" id="UP000002432"/>
    </source>
</evidence>
<dbReference type="EnsemblBacteria" id="ABF40666">
    <property type="protein sequence ID" value="ABF40666"/>
    <property type="gene ID" value="Acid345_1665"/>
</dbReference>
<dbReference type="KEGG" id="aba:Acid345_1665"/>
<dbReference type="RefSeq" id="WP_011522468.1">
    <property type="nucleotide sequence ID" value="NC_008009.1"/>
</dbReference>
<dbReference type="HOGENOM" id="CLU_051017_1_0_0"/>
<dbReference type="Pfam" id="PF20247">
    <property type="entry name" value="DUF6602"/>
    <property type="match status" value="1"/>
</dbReference>
<evidence type="ECO:0000259" key="1">
    <source>
        <dbReference type="Pfam" id="PF20247"/>
    </source>
</evidence>
<dbReference type="EMBL" id="CP000360">
    <property type="protein sequence ID" value="ABF40666.1"/>
    <property type="molecule type" value="Genomic_DNA"/>
</dbReference>
<reference evidence="2 3" key="1">
    <citation type="journal article" date="2009" name="Appl. Environ. Microbiol.">
        <title>Three genomes from the phylum Acidobacteria provide insight into the lifestyles of these microorganisms in soils.</title>
        <authorList>
            <person name="Ward N.L."/>
            <person name="Challacombe J.F."/>
            <person name="Janssen P.H."/>
            <person name="Henrissat B."/>
            <person name="Coutinho P.M."/>
            <person name="Wu M."/>
            <person name="Xie G."/>
            <person name="Haft D.H."/>
            <person name="Sait M."/>
            <person name="Badger J."/>
            <person name="Barabote R.D."/>
            <person name="Bradley B."/>
            <person name="Brettin T.S."/>
            <person name="Brinkac L.M."/>
            <person name="Bruce D."/>
            <person name="Creasy T."/>
            <person name="Daugherty S.C."/>
            <person name="Davidsen T.M."/>
            <person name="DeBoy R.T."/>
            <person name="Detter J.C."/>
            <person name="Dodson R.J."/>
            <person name="Durkin A.S."/>
            <person name="Ganapathy A."/>
            <person name="Gwinn-Giglio M."/>
            <person name="Han C.S."/>
            <person name="Khouri H."/>
            <person name="Kiss H."/>
            <person name="Kothari S.P."/>
            <person name="Madupu R."/>
            <person name="Nelson K.E."/>
            <person name="Nelson W.C."/>
            <person name="Paulsen I."/>
            <person name="Penn K."/>
            <person name="Ren Q."/>
            <person name="Rosovitz M.J."/>
            <person name="Selengut J.D."/>
            <person name="Shrivastava S."/>
            <person name="Sullivan S.A."/>
            <person name="Tapia R."/>
            <person name="Thompson L.S."/>
            <person name="Watkins K.L."/>
            <person name="Yang Q."/>
            <person name="Yu C."/>
            <person name="Zafar N."/>
            <person name="Zhou L."/>
            <person name="Kuske C.R."/>
        </authorList>
    </citation>
    <scope>NUCLEOTIDE SEQUENCE [LARGE SCALE GENOMIC DNA]</scope>
    <source>
        <strain evidence="2 3">Ellin345</strain>
    </source>
</reference>
<gene>
    <name evidence="2" type="ordered locus">Acid345_1665</name>
</gene>
<proteinExistence type="predicted"/>
<evidence type="ECO:0000313" key="2">
    <source>
        <dbReference type="EMBL" id="ABF40666.1"/>
    </source>
</evidence>
<accession>Q1IR34</accession>
<feature type="domain" description="DUF6602" evidence="1">
    <location>
        <begin position="22"/>
        <end position="124"/>
    </location>
</feature>
<protein>
    <recommendedName>
        <fullName evidence="1">DUF6602 domain-containing protein</fullName>
    </recommendedName>
</protein>
<organism evidence="2 3">
    <name type="scientific">Koribacter versatilis (strain Ellin345)</name>
    <dbReference type="NCBI Taxonomy" id="204669"/>
    <lineage>
        <taxon>Bacteria</taxon>
        <taxon>Pseudomonadati</taxon>
        <taxon>Acidobacteriota</taxon>
        <taxon>Terriglobia</taxon>
        <taxon>Terriglobales</taxon>
        <taxon>Candidatus Korobacteraceae</taxon>
        <taxon>Candidatus Korobacter</taxon>
    </lineage>
</organism>
<keyword evidence="3" id="KW-1185">Reference proteome</keyword>
<dbReference type="AlphaFoldDB" id="Q1IR34"/>
<dbReference type="InterPro" id="IPR046537">
    <property type="entry name" value="DUF6602"/>
</dbReference>
<dbReference type="eggNOG" id="ENOG502ZERS">
    <property type="taxonomic scope" value="Bacteria"/>
</dbReference>
<dbReference type="OrthoDB" id="1550554at2"/>
<dbReference type="Proteomes" id="UP000002432">
    <property type="component" value="Chromosome"/>
</dbReference>
<sequence>MITNIADLLNRLREAEIARIDAQGIKHTSTIGDMYEGLTSTILQRTLPKGADLRVVSGFAETASGAMSGQLDCMIVSGSGRKLPYTDAYVWKVKDVLAVIEVKKTLFSDQFATAYDQLRNLLELHWTDFSATHGDQIDIGPALQAYRLTTGLESPRHADAAKLPFHLEMLYRTLVVEQISPLRIIFGYRGFASEGSLREAFFDFIEAHSKQRGFGGSSLPSLIICGKISLVKLIGMPFTAPMDGERWLIYASSNQNPLYFLLEFIWTKLSHRFSMPEWFMSDLTLSQLSPVLSGKAVRKGDVSGWEYWTHSPDLSKKSDLPEPGYWEPVAVSEYGFYVFNLLCQREKLPRTEEFMGQTAEEKAEFQLLLDRRIIGFDGDQIVLLTNQAQCVFAPDGQAYVGENDTGRLTAWLRKRFFDNSR</sequence>
<name>Q1IR34_KORVE</name>
<dbReference type="STRING" id="204669.Acid345_1665"/>